<sequence>MVSEIVRKNNEWRRRIIRLLEELLEDLQKRPPNPAQANMMEDMAIASRTAGHLPHNIPGGEITESLYYMKPIEIPKTPDPTVYKLEECAEDAAFAVYCFLEDATYFRMFIAHTWHDFALGRIGLQTASFCTNYICVKLETMSDELRKTFTYFEETFATRMHTKVDTFFRDHCTYGAAPSYPDKISPSWEDVKFARCARRRLGYYAHTLTFAVVTRLVFEGFHAQAGQFWGNSVDDMCLLKSLWQLHLTEYQTDMGAQIVKADQMFKAASALVKEHFDTEAIFAAQVLWDIQHLLETRGEGLEKILEEISLDMWHFYAKYAADWNNEKQKATNPSRFQRMARQMSFLHEKHDIDRYHDLMQQWELASNRQCTLPSFKLLRHVPLLITQLVSQFRAEYQTSFLDITNDEGYILTAIHLYNAAKNSGCLGTLEWEDMDWVMDHQTLHSIFSGSPPEADSEYGPRFCAAYGLDATKFDRGRESPRLKQVENDIYLRDVRRVRLEPASHFHRAAVEVVGKTANADRLSQNERYIKFVEQFAGIQIDLFSPHGEPSNIGYLIAVKEAFEGDEESLVFDIFDFHLRCRRLLTRIRDLCLQKAPEDYPTIRFGGEEGVNPTLAELLLDLNDYPRHHERMWPKAVNLLREFIEEEGSECLEMTYTRMAFTTLDSAKDKSESGDSSSDTAMETPPPEVDDSDGDSDDPMPLAPQSGRSDSSDMSQTSSCGSSSTSSNHIPSNTQQSLP</sequence>
<reference evidence="3 4" key="1">
    <citation type="submission" date="2024-02" db="EMBL/GenBank/DDBJ databases">
        <title>De novo assembly and annotation of 12 fungi associated with fruit tree decline syndrome in Ontario, Canada.</title>
        <authorList>
            <person name="Sulman M."/>
            <person name="Ellouze W."/>
            <person name="Ilyukhin E."/>
        </authorList>
    </citation>
    <scope>NUCLEOTIDE SEQUENCE [LARGE SCALE GENOMIC DNA]</scope>
    <source>
        <strain evidence="3 4">M97-236</strain>
    </source>
</reference>
<evidence type="ECO:0000259" key="2">
    <source>
        <dbReference type="Pfam" id="PF20253"/>
    </source>
</evidence>
<feature type="compositionally biased region" description="Low complexity" evidence="1">
    <location>
        <begin position="704"/>
        <end position="726"/>
    </location>
</feature>
<dbReference type="EMBL" id="JAKIXB020000037">
    <property type="protein sequence ID" value="KAL1594158.1"/>
    <property type="molecule type" value="Genomic_DNA"/>
</dbReference>
<evidence type="ECO:0000313" key="3">
    <source>
        <dbReference type="EMBL" id="KAL1594158.1"/>
    </source>
</evidence>
<dbReference type="Proteomes" id="UP001521222">
    <property type="component" value="Unassembled WGS sequence"/>
</dbReference>
<comment type="caution">
    <text evidence="3">The sequence shown here is derived from an EMBL/GenBank/DDBJ whole genome shotgun (WGS) entry which is preliminary data.</text>
</comment>
<name>A0ABR3QPS2_9PLEO</name>
<feature type="compositionally biased region" description="Polar residues" evidence="1">
    <location>
        <begin position="727"/>
        <end position="738"/>
    </location>
</feature>
<feature type="domain" description="DUF6604" evidence="2">
    <location>
        <begin position="7"/>
        <end position="144"/>
    </location>
</feature>
<proteinExistence type="predicted"/>
<protein>
    <recommendedName>
        <fullName evidence="2">DUF6604 domain-containing protein</fullName>
    </recommendedName>
</protein>
<keyword evidence="4" id="KW-1185">Reference proteome</keyword>
<feature type="region of interest" description="Disordered" evidence="1">
    <location>
        <begin position="665"/>
        <end position="738"/>
    </location>
</feature>
<dbReference type="PANTHER" id="PTHR38795:SF1">
    <property type="entry name" value="DUF6604 DOMAIN-CONTAINING PROTEIN"/>
    <property type="match status" value="1"/>
</dbReference>
<dbReference type="Pfam" id="PF20253">
    <property type="entry name" value="DUF6604"/>
    <property type="match status" value="1"/>
</dbReference>
<dbReference type="PANTHER" id="PTHR38795">
    <property type="entry name" value="DUF6604 DOMAIN-CONTAINING PROTEIN"/>
    <property type="match status" value="1"/>
</dbReference>
<gene>
    <name evidence="3" type="ORF">SLS59_008993</name>
</gene>
<organism evidence="3 4">
    <name type="scientific">Nothophoma quercina</name>
    <dbReference type="NCBI Taxonomy" id="749835"/>
    <lineage>
        <taxon>Eukaryota</taxon>
        <taxon>Fungi</taxon>
        <taxon>Dikarya</taxon>
        <taxon>Ascomycota</taxon>
        <taxon>Pezizomycotina</taxon>
        <taxon>Dothideomycetes</taxon>
        <taxon>Pleosporomycetidae</taxon>
        <taxon>Pleosporales</taxon>
        <taxon>Pleosporineae</taxon>
        <taxon>Didymellaceae</taxon>
        <taxon>Nothophoma</taxon>
    </lineage>
</organism>
<accession>A0ABR3QPS2</accession>
<dbReference type="InterPro" id="IPR046539">
    <property type="entry name" value="DUF6604"/>
</dbReference>
<evidence type="ECO:0000256" key="1">
    <source>
        <dbReference type="SAM" id="MobiDB-lite"/>
    </source>
</evidence>
<feature type="compositionally biased region" description="Acidic residues" evidence="1">
    <location>
        <begin position="687"/>
        <end position="697"/>
    </location>
</feature>
<evidence type="ECO:0000313" key="4">
    <source>
        <dbReference type="Proteomes" id="UP001521222"/>
    </source>
</evidence>